<organism evidence="1 2">
    <name type="scientific">Polaribacter batillariae</name>
    <dbReference type="NCBI Taxonomy" id="2808900"/>
    <lineage>
        <taxon>Bacteria</taxon>
        <taxon>Pseudomonadati</taxon>
        <taxon>Bacteroidota</taxon>
        <taxon>Flavobacteriia</taxon>
        <taxon>Flavobacteriales</taxon>
        <taxon>Flavobacteriaceae</taxon>
    </lineage>
</organism>
<dbReference type="Proteomes" id="UP000663935">
    <property type="component" value="Chromosome"/>
</dbReference>
<evidence type="ECO:0000313" key="1">
    <source>
        <dbReference type="EMBL" id="QTD38791.1"/>
    </source>
</evidence>
<protein>
    <submittedName>
        <fullName evidence="1">Cell division protein FtsQ</fullName>
    </submittedName>
</protein>
<dbReference type="EMBL" id="CP071795">
    <property type="protein sequence ID" value="QTD38791.1"/>
    <property type="molecule type" value="Genomic_DNA"/>
</dbReference>
<keyword evidence="1" id="KW-0132">Cell division</keyword>
<evidence type="ECO:0000313" key="2">
    <source>
        <dbReference type="Proteomes" id="UP000663935"/>
    </source>
</evidence>
<name>A0ABX7T0J5_9FLAO</name>
<gene>
    <name evidence="1" type="ORF">JL193_05875</name>
</gene>
<accession>A0ABX7T0J5</accession>
<reference evidence="1 2" key="1">
    <citation type="submission" date="2021-03" db="EMBL/GenBank/DDBJ databases">
        <title>Complete genome of Polaribacter_sp.G4M1.</title>
        <authorList>
            <person name="Jeong S.W."/>
            <person name="Bae J.W."/>
        </authorList>
    </citation>
    <scope>NUCLEOTIDE SEQUENCE [LARGE SCALE GENOMIC DNA]</scope>
    <source>
        <strain evidence="1 2">G4M1</strain>
    </source>
</reference>
<proteinExistence type="predicted"/>
<dbReference type="GO" id="GO:0051301">
    <property type="term" value="P:cell division"/>
    <property type="evidence" value="ECO:0007669"/>
    <property type="project" value="UniProtKB-KW"/>
</dbReference>
<sequence>MKFKKLLKYLLFAVLTGCLAFLYSFSSKRNERKKISKIEVEFEAGDNHFLTHAMVNKLLIQNDTTVKNQAKSVIDLYKLENNVSKNPYVEKAAVFLSIDGVLKSTIKQRTPIVRIITDKGSYYVDRQGVKVPLSSNYSARVLLVSGVKSDKDVKEILPLVRYILADNFLQKEVVGIQKYDTNEYEFSVRSGDYKIDFGTLTNVEVKFKKLKAFYNTTFKDKTIQEYKTINVKYHNQVVCTK</sequence>
<dbReference type="RefSeq" id="WP_207972907.1">
    <property type="nucleotide sequence ID" value="NZ_CP071795.1"/>
</dbReference>
<keyword evidence="2" id="KW-1185">Reference proteome</keyword>
<keyword evidence="1" id="KW-0131">Cell cycle</keyword>